<dbReference type="RefSeq" id="WP_062303513.1">
    <property type="nucleotide sequence ID" value="NZ_LRPB01000049.1"/>
</dbReference>
<dbReference type="EMBL" id="LRPB01000049">
    <property type="protein sequence ID" value="KYG79369.1"/>
    <property type="molecule type" value="Genomic_DNA"/>
</dbReference>
<accession>A0A150XKV8</accession>
<sequence length="83" mass="9548">MILPTKHIRVSESLFGLGAYVLSYIQIRPLNIDELWKKVVKLNKSKSFDAYHGFDDLVLTLNYLYAIGAIDLDTEDRIYNAIN</sequence>
<proteinExistence type="predicted"/>
<dbReference type="AlphaFoldDB" id="A0A150XKV8"/>
<dbReference type="Proteomes" id="UP000075663">
    <property type="component" value="Unassembled WGS sequence"/>
</dbReference>
<comment type="caution">
    <text evidence="1">The sequence shown here is derived from an EMBL/GenBank/DDBJ whole genome shotgun (WGS) entry which is preliminary data.</text>
</comment>
<dbReference type="InterPro" id="IPR046897">
    <property type="entry name" value="ABC-3C_MC6"/>
</dbReference>
<gene>
    <name evidence="1" type="ORF">AWW67_13420</name>
</gene>
<reference evidence="1 2" key="1">
    <citation type="submission" date="2016-01" db="EMBL/GenBank/DDBJ databases">
        <title>Genome sequencing of Roseivirga seohaensis SW-152.</title>
        <authorList>
            <person name="Selvaratnam C."/>
            <person name="Thevarajoo S."/>
            <person name="Goh K.M."/>
            <person name="Ee R."/>
            <person name="Chan K.-G."/>
            <person name="Chong C.S."/>
        </authorList>
    </citation>
    <scope>NUCLEOTIDE SEQUENCE [LARGE SCALE GENOMIC DNA]</scope>
    <source>
        <strain evidence="1 2">SW-152</strain>
    </source>
</reference>
<evidence type="ECO:0000313" key="1">
    <source>
        <dbReference type="EMBL" id="KYG79369.1"/>
    </source>
</evidence>
<dbReference type="Pfam" id="PF20293">
    <property type="entry name" value="MC6"/>
    <property type="match status" value="1"/>
</dbReference>
<dbReference type="STRING" id="1914963.AWW67_13420"/>
<organism evidence="1 2">
    <name type="scientific">Roseivirga seohaensis</name>
    <dbReference type="NCBI Taxonomy" id="1914963"/>
    <lineage>
        <taxon>Bacteria</taxon>
        <taxon>Pseudomonadati</taxon>
        <taxon>Bacteroidota</taxon>
        <taxon>Cytophagia</taxon>
        <taxon>Cytophagales</taxon>
        <taxon>Roseivirgaceae</taxon>
        <taxon>Roseivirga</taxon>
    </lineage>
</organism>
<protein>
    <submittedName>
        <fullName evidence="1">Uncharacterized protein</fullName>
    </submittedName>
</protein>
<name>A0A150XKV8_9BACT</name>
<evidence type="ECO:0000313" key="2">
    <source>
        <dbReference type="Proteomes" id="UP000075663"/>
    </source>
</evidence>